<dbReference type="PATRIC" id="fig|45068.5.peg.2306"/>
<dbReference type="STRING" id="45068.Llon_2119"/>
<keyword evidence="2" id="KW-0732">Signal</keyword>
<evidence type="ECO:0000256" key="2">
    <source>
        <dbReference type="SAM" id="SignalP"/>
    </source>
</evidence>
<evidence type="ECO:0000313" key="3">
    <source>
        <dbReference type="EMBL" id="KTD19539.1"/>
    </source>
</evidence>
<feature type="compositionally biased region" description="Basic and acidic residues" evidence="1">
    <location>
        <begin position="87"/>
        <end position="97"/>
    </location>
</feature>
<reference evidence="3 4" key="1">
    <citation type="submission" date="2015-11" db="EMBL/GenBank/DDBJ databases">
        <title>Genomic analysis of 38 Legionella species identifies large and diverse effector repertoires.</title>
        <authorList>
            <person name="Burstein D."/>
            <person name="Amaro F."/>
            <person name="Zusman T."/>
            <person name="Lifshitz Z."/>
            <person name="Cohen O."/>
            <person name="Gilbert J.A."/>
            <person name="Pupko T."/>
            <person name="Shuman H.A."/>
            <person name="Segal G."/>
        </authorList>
    </citation>
    <scope>NUCLEOTIDE SEQUENCE [LARGE SCALE GENOMIC DNA]</scope>
    <source>
        <strain evidence="3 4">ATCC 49505</strain>
    </source>
</reference>
<dbReference type="AlphaFoldDB" id="A0A0W0VHE1"/>
<gene>
    <name evidence="3" type="ORF">Llon_2119</name>
</gene>
<name>A0A0W0VHE1_9GAMM</name>
<dbReference type="EMBL" id="LNYK01000034">
    <property type="protein sequence ID" value="KTD19539.1"/>
    <property type="molecule type" value="Genomic_DNA"/>
</dbReference>
<organism evidence="3 4">
    <name type="scientific">Legionella londiniensis</name>
    <dbReference type="NCBI Taxonomy" id="45068"/>
    <lineage>
        <taxon>Bacteria</taxon>
        <taxon>Pseudomonadati</taxon>
        <taxon>Pseudomonadota</taxon>
        <taxon>Gammaproteobacteria</taxon>
        <taxon>Legionellales</taxon>
        <taxon>Legionellaceae</taxon>
        <taxon>Legionella</taxon>
    </lineage>
</organism>
<evidence type="ECO:0008006" key="5">
    <source>
        <dbReference type="Google" id="ProtNLM"/>
    </source>
</evidence>
<accession>A0A0W0VHE1</accession>
<feature type="signal peptide" evidence="2">
    <location>
        <begin position="1"/>
        <end position="19"/>
    </location>
</feature>
<comment type="caution">
    <text evidence="3">The sequence shown here is derived from an EMBL/GenBank/DDBJ whole genome shotgun (WGS) entry which is preliminary data.</text>
</comment>
<dbReference type="RefSeq" id="WP_065238320.1">
    <property type="nucleotide sequence ID" value="NZ_CAAAHZ010000002.1"/>
</dbReference>
<keyword evidence="4" id="KW-1185">Reference proteome</keyword>
<feature type="chain" id="PRO_5006914809" description="DUF1104 domain-containing protein" evidence="2">
    <location>
        <begin position="20"/>
        <end position="111"/>
    </location>
</feature>
<feature type="region of interest" description="Disordered" evidence="1">
    <location>
        <begin position="87"/>
        <end position="111"/>
    </location>
</feature>
<evidence type="ECO:0000313" key="4">
    <source>
        <dbReference type="Proteomes" id="UP000054997"/>
    </source>
</evidence>
<sequence length="111" mass="13126">MKKIILLLVVSLCFPLAHASKLSKFLNKLDAEEQAQRQREWREDMNFNDLSFRLERRFGDQFGQQCREYEFRSRSNPYRHGHYTVCEERGRSHDHGHQSQGPAGSHAHGHF</sequence>
<protein>
    <recommendedName>
        <fullName evidence="5">DUF1104 domain-containing protein</fullName>
    </recommendedName>
</protein>
<evidence type="ECO:0000256" key="1">
    <source>
        <dbReference type="SAM" id="MobiDB-lite"/>
    </source>
</evidence>
<proteinExistence type="predicted"/>
<dbReference type="Proteomes" id="UP000054997">
    <property type="component" value="Unassembled WGS sequence"/>
</dbReference>